<dbReference type="SUPFAM" id="SSF82199">
    <property type="entry name" value="SET domain"/>
    <property type="match status" value="1"/>
</dbReference>
<organism evidence="1">
    <name type="scientific">Trypanosoma vivax (strain Y486)</name>
    <dbReference type="NCBI Taxonomy" id="1055687"/>
    <lineage>
        <taxon>Eukaryota</taxon>
        <taxon>Discoba</taxon>
        <taxon>Euglenozoa</taxon>
        <taxon>Kinetoplastea</taxon>
        <taxon>Metakinetoplastina</taxon>
        <taxon>Trypanosomatida</taxon>
        <taxon>Trypanosomatidae</taxon>
        <taxon>Trypanosoma</taxon>
        <taxon>Duttonella</taxon>
    </lineage>
</organism>
<reference evidence="1" key="1">
    <citation type="journal article" date="2012" name="Proc. Natl. Acad. Sci. U.S.A.">
        <title>Antigenic diversity is generated by distinct evolutionary mechanisms in African trypanosome species.</title>
        <authorList>
            <person name="Jackson A.P."/>
            <person name="Berry A."/>
            <person name="Aslett M."/>
            <person name="Allison H.C."/>
            <person name="Burton P."/>
            <person name="Vavrova-Anderson J."/>
            <person name="Brown R."/>
            <person name="Browne H."/>
            <person name="Corton N."/>
            <person name="Hauser H."/>
            <person name="Gamble J."/>
            <person name="Gilderthorp R."/>
            <person name="Marcello L."/>
            <person name="McQuillan J."/>
            <person name="Otto T.D."/>
            <person name="Quail M.A."/>
            <person name="Sanders M.J."/>
            <person name="van Tonder A."/>
            <person name="Ginger M.L."/>
            <person name="Field M.C."/>
            <person name="Barry J.D."/>
            <person name="Hertz-Fowler C."/>
            <person name="Berriman M."/>
        </authorList>
    </citation>
    <scope>NUCLEOTIDE SEQUENCE</scope>
    <source>
        <strain evidence="1">Y486</strain>
    </source>
</reference>
<dbReference type="InterPro" id="IPR046341">
    <property type="entry name" value="SET_dom_sf"/>
</dbReference>
<dbReference type="PANTHER" id="PTHR12197:SF251">
    <property type="entry name" value="EG:BACR7C10.4 PROTEIN"/>
    <property type="match status" value="1"/>
</dbReference>
<evidence type="ECO:0000313" key="1">
    <source>
        <dbReference type="EMBL" id="CCC52497.1"/>
    </source>
</evidence>
<gene>
    <name evidence="1" type="ORF">TVY486_1015390</name>
</gene>
<protein>
    <submittedName>
        <fullName evidence="1">Uncharacterized protein</fullName>
    </submittedName>
</protein>
<dbReference type="AlphaFoldDB" id="G0U4Y2"/>
<dbReference type="InterPro" id="IPR050869">
    <property type="entry name" value="H3K4_H4K5_MeTrfase"/>
</dbReference>
<proteinExistence type="predicted"/>
<name>G0U4Y2_TRYVY</name>
<dbReference type="EMBL" id="HE573026">
    <property type="protein sequence ID" value="CCC52497.1"/>
    <property type="molecule type" value="Genomic_DNA"/>
</dbReference>
<dbReference type="PANTHER" id="PTHR12197">
    <property type="entry name" value="HISTONE-LYSINE N-METHYLTRANSFERASE SMYD"/>
    <property type="match status" value="1"/>
</dbReference>
<accession>G0U4Y2</accession>
<sequence length="326" mass="36720">MDPAKEAAEYLTGIFVKMGVPCRVENSLEKGKHVISTVDIPERTELFEEVPIVSWPTREFLELDLPFCSYCLRQLPCRKNVELEIEQVGNLNKCSECGSFFCSSDCQNAFSESHRILCSALQGLREFQYSTRQSMRVDDSSSPITRESLARCIVWIVSRVATQIRQIQLTGKELVEDHKKSTDSISRRIFNAAIEPFNRLICTPEYTEFSDVDTTEWYEKVQQLLKDRCRMALLEAAADPRSNDESWATEIVEALFRRDTLNSLTGQLTLNAQGLNVLVSCPSLRNNTPCEPSLKCVLKGGGVYALQSAFNHSCVPNTAVHADEST</sequence>
<feature type="non-terminal residue" evidence="1">
    <location>
        <position position="326"/>
    </location>
</feature>
<dbReference type="GO" id="GO:0005634">
    <property type="term" value="C:nucleus"/>
    <property type="evidence" value="ECO:0007669"/>
    <property type="project" value="TreeGrafter"/>
</dbReference>